<dbReference type="RefSeq" id="XP_066802159.1">
    <property type="nucleotide sequence ID" value="XM_066947745.1"/>
</dbReference>
<evidence type="ECO:0000256" key="1">
    <source>
        <dbReference type="SAM" id="MobiDB-lite"/>
    </source>
</evidence>
<feature type="compositionally biased region" description="Polar residues" evidence="1">
    <location>
        <begin position="377"/>
        <end position="391"/>
    </location>
</feature>
<feature type="compositionally biased region" description="Basic residues" evidence="1">
    <location>
        <begin position="431"/>
        <end position="440"/>
    </location>
</feature>
<feature type="region of interest" description="Disordered" evidence="1">
    <location>
        <begin position="193"/>
        <end position="241"/>
    </location>
</feature>
<feature type="region of interest" description="Disordered" evidence="1">
    <location>
        <begin position="1"/>
        <end position="20"/>
    </location>
</feature>
<dbReference type="GeneID" id="92181906"/>
<dbReference type="Proteomes" id="UP001388673">
    <property type="component" value="Unassembled WGS sequence"/>
</dbReference>
<dbReference type="KEGG" id="kne:92181906"/>
<feature type="compositionally biased region" description="Basic and acidic residues" evidence="1">
    <location>
        <begin position="230"/>
        <end position="239"/>
    </location>
</feature>
<comment type="caution">
    <text evidence="2">The sequence shown here is derived from an EMBL/GenBank/DDBJ whole genome shotgun (WGS) entry which is preliminary data.</text>
</comment>
<name>A0AAW0YXP4_9TREE</name>
<dbReference type="EMBL" id="JBCAWK010000008">
    <property type="protein sequence ID" value="KAK8850728.1"/>
    <property type="molecule type" value="Genomic_DNA"/>
</dbReference>
<feature type="compositionally biased region" description="Basic residues" evidence="1">
    <location>
        <begin position="219"/>
        <end position="229"/>
    </location>
</feature>
<sequence>MSYPPPQNPHYQGDQGWNRHLPYRTNLANQYASYPDQYAAYGYGGSLSADTPSSSNDPPYQRPTVFVDDALSSQYDSRQRRTVVSIVQEPNSYDQDPRDVVVTVREATRKDEDGTGRRFRIRFLGDHPISKDFVVPRDYDRFSDEKWTKTMRDPVDTFFRKHLSGWSSDRRRNIADRVVGGFLNEFQADMESERQEERWRSKGKGHIGKEFKTKDTHRTSKHSASKRHARDKEHRETYKDPYTPQITYSVDIQVNTPTGSARLHVPYEWDNNLSEQQWVNSVFSGRERLEDRPISTDQVSAEIEQALGACSVESKEEEKLAILTTLHAVWNQTVRQDEDDKGKGRMTDSSMDIPRYPAEDGRSASEEDTSTLMPGDSFSQIQPNVYAGSSGNREEDLEHTACGAQPHVSGLDSAPLDNTSKHTNGTADHRRGGHSTGHHRTTNENETTKHTHKSSHRHHSRDRTPYIEESDETVGRSRGSQPHPTRHPSRSGATSKGYR</sequence>
<feature type="region of interest" description="Disordered" evidence="1">
    <location>
        <begin position="335"/>
        <end position="499"/>
    </location>
</feature>
<evidence type="ECO:0000313" key="2">
    <source>
        <dbReference type="EMBL" id="KAK8850728.1"/>
    </source>
</evidence>
<reference evidence="2 3" key="1">
    <citation type="journal article" date="2024" name="bioRxiv">
        <title>Comparative genomics of Cryptococcus and Kwoniella reveals pathogenesis evolution and contrasting karyotype dynamics via intercentromeric recombination or chromosome fusion.</title>
        <authorList>
            <person name="Coelho M.A."/>
            <person name="David-Palma M."/>
            <person name="Shea T."/>
            <person name="Bowers K."/>
            <person name="McGinley-Smith S."/>
            <person name="Mohammad A.W."/>
            <person name="Gnirke A."/>
            <person name="Yurkov A.M."/>
            <person name="Nowrousian M."/>
            <person name="Sun S."/>
            <person name="Cuomo C.A."/>
            <person name="Heitman J."/>
        </authorList>
    </citation>
    <scope>NUCLEOTIDE SEQUENCE [LARGE SCALE GENOMIC DNA]</scope>
    <source>
        <strain evidence="2 3">CBS 13917</strain>
    </source>
</reference>
<feature type="compositionally biased region" description="Basic and acidic residues" evidence="1">
    <location>
        <begin position="207"/>
        <end position="218"/>
    </location>
</feature>
<gene>
    <name evidence="2" type="ORF">IAR55_004648</name>
</gene>
<protein>
    <submittedName>
        <fullName evidence="2">Uncharacterized protein</fullName>
    </submittedName>
</protein>
<feature type="compositionally biased region" description="Polar residues" evidence="1">
    <location>
        <begin position="416"/>
        <end position="426"/>
    </location>
</feature>
<organism evidence="2 3">
    <name type="scientific">Kwoniella newhampshirensis</name>
    <dbReference type="NCBI Taxonomy" id="1651941"/>
    <lineage>
        <taxon>Eukaryota</taxon>
        <taxon>Fungi</taxon>
        <taxon>Dikarya</taxon>
        <taxon>Basidiomycota</taxon>
        <taxon>Agaricomycotina</taxon>
        <taxon>Tremellomycetes</taxon>
        <taxon>Tremellales</taxon>
        <taxon>Cryptococcaceae</taxon>
        <taxon>Kwoniella</taxon>
    </lineage>
</organism>
<feature type="compositionally biased region" description="Basic and acidic residues" evidence="1">
    <location>
        <begin position="335"/>
        <end position="346"/>
    </location>
</feature>
<evidence type="ECO:0000313" key="3">
    <source>
        <dbReference type="Proteomes" id="UP001388673"/>
    </source>
</evidence>
<feature type="compositionally biased region" description="Basic residues" evidence="1">
    <location>
        <begin position="450"/>
        <end position="461"/>
    </location>
</feature>
<proteinExistence type="predicted"/>
<dbReference type="AlphaFoldDB" id="A0AAW0YXP4"/>
<accession>A0AAW0YXP4</accession>
<keyword evidence="3" id="KW-1185">Reference proteome</keyword>